<dbReference type="EMBL" id="CP003732">
    <property type="protein sequence ID" value="AFV10916.1"/>
    <property type="molecule type" value="Genomic_DNA"/>
</dbReference>
<dbReference type="InterPro" id="IPR036724">
    <property type="entry name" value="Cobalamin-bd_sf"/>
</dbReference>
<dbReference type="PANTHER" id="PTHR45833">
    <property type="entry name" value="METHIONINE SYNTHASE"/>
    <property type="match status" value="1"/>
</dbReference>
<dbReference type="GO" id="GO:0005829">
    <property type="term" value="C:cytosol"/>
    <property type="evidence" value="ECO:0007669"/>
    <property type="project" value="TreeGrafter"/>
</dbReference>
<dbReference type="eggNOG" id="COG5012">
    <property type="taxonomic scope" value="Bacteria"/>
</dbReference>
<dbReference type="AlphaFoldDB" id="K4LD80"/>
<evidence type="ECO:0000256" key="3">
    <source>
        <dbReference type="ARBA" id="ARBA00023285"/>
    </source>
</evidence>
<dbReference type="FunFam" id="3.40.50.280:FF:000003">
    <property type="entry name" value="Dimethylamine methyltransferase corrinoid protein"/>
    <property type="match status" value="1"/>
</dbReference>
<feature type="domain" description="B12-binding N-terminal" evidence="5">
    <location>
        <begin position="1"/>
        <end position="88"/>
    </location>
</feature>
<protein>
    <submittedName>
        <fullName evidence="6">Dimethylamine corrinoid protein 1</fullName>
    </submittedName>
</protein>
<organism evidence="6 7">
    <name type="scientific">Thermacetogenium phaeum (strain ATCC BAA-254 / DSM 26808 / PB)</name>
    <dbReference type="NCBI Taxonomy" id="1089553"/>
    <lineage>
        <taxon>Bacteria</taxon>
        <taxon>Bacillati</taxon>
        <taxon>Bacillota</taxon>
        <taxon>Clostridia</taxon>
        <taxon>Thermoanaerobacterales</taxon>
        <taxon>Thermoanaerobacteraceae</taxon>
        <taxon>Thermacetogenium</taxon>
    </lineage>
</organism>
<dbReference type="HOGENOM" id="CLU_082102_2_0_9"/>
<dbReference type="InterPro" id="IPR003759">
    <property type="entry name" value="Cbl-bd_cap"/>
</dbReference>
<name>K4LD80_THEPS</name>
<sequence length="212" mass="22431">MAIFQDVANAVIGGDIERVKGLIKDLLDSGKDPLEIIDQGLIAGMDEVGVRFKAGEMFVPEVLMCAKTMAEGMSLIRPHLEGKDVKTHGTLLIGTVKSDLHDIGKNLVAMMVESAGFAVINLGTDVSPEAFVKAIQEHKPDILGMSALLTTTLPFMKETIEAIKEAGLRETVKIIVGGAPVTEEYARQIGADGYAPDAGSAAELCKKLVGAN</sequence>
<dbReference type="GO" id="GO:0050667">
    <property type="term" value="P:homocysteine metabolic process"/>
    <property type="evidence" value="ECO:0007669"/>
    <property type="project" value="TreeGrafter"/>
</dbReference>
<dbReference type="InterPro" id="IPR036594">
    <property type="entry name" value="Meth_synthase_dom"/>
</dbReference>
<dbReference type="OrthoDB" id="9783599at2"/>
<accession>K4LD80</accession>
<comment type="similarity">
    <text evidence="1">Belongs to the methylamine corrinoid protein family.</text>
</comment>
<proteinExistence type="inferred from homology"/>
<dbReference type="Proteomes" id="UP000000467">
    <property type="component" value="Chromosome"/>
</dbReference>
<dbReference type="PANTHER" id="PTHR45833:SF1">
    <property type="entry name" value="METHIONINE SYNTHASE"/>
    <property type="match status" value="1"/>
</dbReference>
<gene>
    <name evidence="6" type="primary">mtbC11</name>
    <name evidence="6" type="ordered locus">Tph_c06820</name>
</gene>
<dbReference type="GO" id="GO:0008705">
    <property type="term" value="F:methionine synthase activity"/>
    <property type="evidence" value="ECO:0007669"/>
    <property type="project" value="TreeGrafter"/>
</dbReference>
<dbReference type="GO" id="GO:0046872">
    <property type="term" value="F:metal ion binding"/>
    <property type="evidence" value="ECO:0007669"/>
    <property type="project" value="UniProtKB-KW"/>
</dbReference>
<evidence type="ECO:0000259" key="4">
    <source>
        <dbReference type="PROSITE" id="PS51332"/>
    </source>
</evidence>
<dbReference type="PROSITE" id="PS51332">
    <property type="entry name" value="B12_BINDING"/>
    <property type="match status" value="1"/>
</dbReference>
<dbReference type="SUPFAM" id="SSF52242">
    <property type="entry name" value="Cobalamin (vitamin B12)-binding domain"/>
    <property type="match status" value="1"/>
</dbReference>
<dbReference type="Gene3D" id="1.10.1240.10">
    <property type="entry name" value="Methionine synthase domain"/>
    <property type="match status" value="1"/>
</dbReference>
<evidence type="ECO:0000259" key="5">
    <source>
        <dbReference type="PROSITE" id="PS51337"/>
    </source>
</evidence>
<keyword evidence="7" id="KW-1185">Reference proteome</keyword>
<dbReference type="SUPFAM" id="SSF47644">
    <property type="entry name" value="Methionine synthase domain"/>
    <property type="match status" value="1"/>
</dbReference>
<dbReference type="SMART" id="SM01018">
    <property type="entry name" value="B12-binding_2"/>
    <property type="match status" value="1"/>
</dbReference>
<evidence type="ECO:0000256" key="1">
    <source>
        <dbReference type="ARBA" id="ARBA00010854"/>
    </source>
</evidence>
<dbReference type="STRING" id="1089553.Tph_c06820"/>
<dbReference type="CDD" id="cd02070">
    <property type="entry name" value="corrinoid_protein_B12-BD"/>
    <property type="match status" value="1"/>
</dbReference>
<keyword evidence="2" id="KW-0479">Metal-binding</keyword>
<dbReference type="InterPro" id="IPR050554">
    <property type="entry name" value="Met_Synthase/Corrinoid"/>
</dbReference>
<dbReference type="Pfam" id="PF02607">
    <property type="entry name" value="B12-binding_2"/>
    <property type="match status" value="1"/>
</dbReference>
<evidence type="ECO:0000313" key="6">
    <source>
        <dbReference type="EMBL" id="AFV10916.1"/>
    </source>
</evidence>
<dbReference type="GO" id="GO:0046653">
    <property type="term" value="P:tetrahydrofolate metabolic process"/>
    <property type="evidence" value="ECO:0007669"/>
    <property type="project" value="TreeGrafter"/>
</dbReference>
<evidence type="ECO:0000313" key="7">
    <source>
        <dbReference type="Proteomes" id="UP000000467"/>
    </source>
</evidence>
<reference evidence="6 7" key="1">
    <citation type="journal article" date="2012" name="BMC Genomics">
        <title>Genome-guided analysis of physiological and morphological traits of the fermentative acetate oxidizer Thermacetogenium phaeum.</title>
        <authorList>
            <person name="Oehler D."/>
            <person name="Poehlein A."/>
            <person name="Leimbach A."/>
            <person name="Muller N."/>
            <person name="Daniel R."/>
            <person name="Gottschalk G."/>
            <person name="Schink B."/>
        </authorList>
    </citation>
    <scope>NUCLEOTIDE SEQUENCE [LARGE SCALE GENOMIC DNA]</scope>
    <source>
        <strain evidence="7">ATCC BAA-254 / DSM 26808 / PB</strain>
    </source>
</reference>
<evidence type="ECO:0000256" key="2">
    <source>
        <dbReference type="ARBA" id="ARBA00022723"/>
    </source>
</evidence>
<dbReference type="Pfam" id="PF02310">
    <property type="entry name" value="B12-binding"/>
    <property type="match status" value="1"/>
</dbReference>
<keyword evidence="3" id="KW-0170">Cobalt</keyword>
<dbReference type="PROSITE" id="PS51337">
    <property type="entry name" value="B12_BINDING_NTER"/>
    <property type="match status" value="1"/>
</dbReference>
<dbReference type="Gene3D" id="3.40.50.280">
    <property type="entry name" value="Cobalamin-binding domain"/>
    <property type="match status" value="1"/>
</dbReference>
<dbReference type="GO" id="GO:0031419">
    <property type="term" value="F:cobalamin binding"/>
    <property type="evidence" value="ECO:0007669"/>
    <property type="project" value="InterPro"/>
</dbReference>
<dbReference type="RefSeq" id="WP_015049833.1">
    <property type="nucleotide sequence ID" value="NC_018870.1"/>
</dbReference>
<dbReference type="KEGG" id="tpz:Tph_c06820"/>
<feature type="domain" description="B12-binding" evidence="4">
    <location>
        <begin position="88"/>
        <end position="212"/>
    </location>
</feature>
<dbReference type="InterPro" id="IPR006158">
    <property type="entry name" value="Cobalamin-bd"/>
</dbReference>